<sequence>MLANSIIPCVAALVSLAASTETHGGYDFQVRFSNTADPETTDIKDAYEQAAAEQASTHLQARINATGIAADCLKSNTGPTPAELYALKDCVAADNVGNFFTLLADDIEESNTFWDTVVSQSTTDRTQWVPARMYTKAYFDGDLLAAQFAIWTQSQNADDANNHANPEHYYKKTTVTGLTSQSSDIFEGWGGVLSTFGTKRTNFTVPEYTTPTFGTADYPEEWAIDPSFLLIFQRIGPKVLKSGSEATFGALHIAVRDLAADEGDEGKSGIEVYAAVWYPPWDQASEQSRMEFTDNYLADEAHHMVVEVINLTLQAQKDCSTGLCVA</sequence>
<accession>A0AAI8VPP2</accession>
<keyword evidence="3" id="KW-1185">Reference proteome</keyword>
<keyword evidence="1" id="KW-0732">Signal</keyword>
<evidence type="ECO:0000313" key="2">
    <source>
        <dbReference type="EMBL" id="CAJ2508775.1"/>
    </source>
</evidence>
<reference evidence="2" key="1">
    <citation type="submission" date="2023-10" db="EMBL/GenBank/DDBJ databases">
        <authorList>
            <person name="Hackl T."/>
        </authorList>
    </citation>
    <scope>NUCLEOTIDE SEQUENCE</scope>
</reference>
<dbReference type="EMBL" id="CAUWAG010000012">
    <property type="protein sequence ID" value="CAJ2508775.1"/>
    <property type="molecule type" value="Genomic_DNA"/>
</dbReference>
<feature type="chain" id="PRO_5042562862" evidence="1">
    <location>
        <begin position="25"/>
        <end position="326"/>
    </location>
</feature>
<name>A0AAI8VPP2_9PEZI</name>
<protein>
    <submittedName>
        <fullName evidence="2">Uu.00g138010.m01.CDS01</fullName>
    </submittedName>
</protein>
<organism evidence="2 3">
    <name type="scientific">Anthostomella pinea</name>
    <dbReference type="NCBI Taxonomy" id="933095"/>
    <lineage>
        <taxon>Eukaryota</taxon>
        <taxon>Fungi</taxon>
        <taxon>Dikarya</taxon>
        <taxon>Ascomycota</taxon>
        <taxon>Pezizomycotina</taxon>
        <taxon>Sordariomycetes</taxon>
        <taxon>Xylariomycetidae</taxon>
        <taxon>Xylariales</taxon>
        <taxon>Xylariaceae</taxon>
        <taxon>Anthostomella</taxon>
    </lineage>
</organism>
<proteinExistence type="predicted"/>
<evidence type="ECO:0000313" key="3">
    <source>
        <dbReference type="Proteomes" id="UP001295740"/>
    </source>
</evidence>
<gene>
    <name evidence="2" type="ORF">KHLLAP_LOCUS9243</name>
</gene>
<dbReference type="AlphaFoldDB" id="A0AAI8VPP2"/>
<evidence type="ECO:0000256" key="1">
    <source>
        <dbReference type="SAM" id="SignalP"/>
    </source>
</evidence>
<feature type="signal peptide" evidence="1">
    <location>
        <begin position="1"/>
        <end position="24"/>
    </location>
</feature>
<comment type="caution">
    <text evidence="2">The sequence shown here is derived from an EMBL/GenBank/DDBJ whole genome shotgun (WGS) entry which is preliminary data.</text>
</comment>
<dbReference type="Proteomes" id="UP001295740">
    <property type="component" value="Unassembled WGS sequence"/>
</dbReference>